<dbReference type="AlphaFoldDB" id="A0A2S0I2G8"/>
<protein>
    <submittedName>
        <fullName evidence="2">Uncharacterized protein</fullName>
    </submittedName>
</protein>
<dbReference type="RefSeq" id="WP_105237299.1">
    <property type="nucleotide sequence ID" value="NZ_CP023270.1"/>
</dbReference>
<keyword evidence="3" id="KW-1185">Reference proteome</keyword>
<dbReference type="Proteomes" id="UP000239477">
    <property type="component" value="Chromosome"/>
</dbReference>
<organism evidence="2 3">
    <name type="scientific">Achromobacter spanius</name>
    <dbReference type="NCBI Taxonomy" id="217203"/>
    <lineage>
        <taxon>Bacteria</taxon>
        <taxon>Pseudomonadati</taxon>
        <taxon>Pseudomonadota</taxon>
        <taxon>Betaproteobacteria</taxon>
        <taxon>Burkholderiales</taxon>
        <taxon>Alcaligenaceae</taxon>
        <taxon>Achromobacter</taxon>
    </lineage>
</organism>
<proteinExistence type="predicted"/>
<accession>A0A2S0I2G8</accession>
<sequence>MLKTTPDPTTASKGADEQRPPTDPRKGTETLPMPDESKVVAGMPRRGRAIAEPGEPGVITPEDDVLDTSYDTPKT</sequence>
<feature type="compositionally biased region" description="Basic and acidic residues" evidence="1">
    <location>
        <begin position="14"/>
        <end position="28"/>
    </location>
</feature>
<feature type="region of interest" description="Disordered" evidence="1">
    <location>
        <begin position="1"/>
        <end position="75"/>
    </location>
</feature>
<gene>
    <name evidence="2" type="ORF">CLM73_03275</name>
</gene>
<name>A0A2S0I2G8_9BURK</name>
<evidence type="ECO:0000313" key="3">
    <source>
        <dbReference type="Proteomes" id="UP000239477"/>
    </source>
</evidence>
<feature type="compositionally biased region" description="Polar residues" evidence="1">
    <location>
        <begin position="1"/>
        <end position="12"/>
    </location>
</feature>
<evidence type="ECO:0000313" key="2">
    <source>
        <dbReference type="EMBL" id="AVJ26220.1"/>
    </source>
</evidence>
<dbReference type="EMBL" id="CP023270">
    <property type="protein sequence ID" value="AVJ26220.1"/>
    <property type="molecule type" value="Genomic_DNA"/>
</dbReference>
<reference evidence="2 3" key="1">
    <citation type="submission" date="2017-09" db="EMBL/GenBank/DDBJ databases">
        <title>Genomic, metabolic, and phenotypic characteristics of bacterial isolates from the natural microbiome of the model nematode Caenorhabditis elegans.</title>
        <authorList>
            <person name="Zimmermann J."/>
            <person name="Obeng N."/>
            <person name="Yang W."/>
            <person name="Obeng O."/>
            <person name="Kissoyan K."/>
            <person name="Pees B."/>
            <person name="Dirksen P."/>
            <person name="Hoppner M."/>
            <person name="Franke A."/>
            <person name="Rosenstiel P."/>
            <person name="Leippe M."/>
            <person name="Dierking K."/>
            <person name="Kaleta C."/>
            <person name="Schulenburg H."/>
        </authorList>
    </citation>
    <scope>NUCLEOTIDE SEQUENCE [LARGE SCALE GENOMIC DNA]</scope>
    <source>
        <strain evidence="2 3">MYb73</strain>
    </source>
</reference>
<dbReference type="OrthoDB" id="8666795at2"/>
<evidence type="ECO:0000256" key="1">
    <source>
        <dbReference type="SAM" id="MobiDB-lite"/>
    </source>
</evidence>